<dbReference type="SMART" id="SM00871">
    <property type="entry name" value="AraC_E_bind"/>
    <property type="match status" value="1"/>
</dbReference>
<dbReference type="Gene3D" id="3.20.80.10">
    <property type="entry name" value="Regulatory factor, effector binding domain"/>
    <property type="match status" value="1"/>
</dbReference>
<keyword evidence="3" id="KW-1185">Reference proteome</keyword>
<dbReference type="InterPro" id="IPR029442">
    <property type="entry name" value="GyrI-like"/>
</dbReference>
<protein>
    <submittedName>
        <fullName evidence="2">GyrI-like domain-containing protein</fullName>
    </submittedName>
</protein>
<evidence type="ECO:0000313" key="2">
    <source>
        <dbReference type="EMBL" id="QCI58089.1"/>
    </source>
</evidence>
<dbReference type="InterPro" id="IPR011256">
    <property type="entry name" value="Reg_factor_effector_dom_sf"/>
</dbReference>
<dbReference type="PANTHER" id="PTHR40055">
    <property type="entry name" value="TRANSCRIPTIONAL REGULATOR YGIV-RELATED"/>
    <property type="match status" value="1"/>
</dbReference>
<dbReference type="PANTHER" id="PTHR40055:SF1">
    <property type="entry name" value="TRANSCRIPTIONAL REGULATOR YGIV-RELATED"/>
    <property type="match status" value="1"/>
</dbReference>
<sequence>MTIEKLGDMQIAYMRRTGGYGEGNRQLMEQFKRYLREHALLQEDTTILGIALDDPAQIPEDRQRYDVGMILTGREDPCGLPVRTVAGGRWAVFEVPHTEEGVSDFWGDLPQRAARLPVDGTRPILERYAHPKVSAHICEFCVPLRESKLRGI</sequence>
<dbReference type="KEGG" id="obj:EIO64_01655"/>
<organism evidence="2 3">
    <name type="scientific">Dysosmobacter welbionis</name>
    <dbReference type="NCBI Taxonomy" id="2093857"/>
    <lineage>
        <taxon>Bacteria</taxon>
        <taxon>Bacillati</taxon>
        <taxon>Bacillota</taxon>
        <taxon>Clostridia</taxon>
        <taxon>Eubacteriales</taxon>
        <taxon>Oscillospiraceae</taxon>
        <taxon>Dysosmobacter</taxon>
    </lineage>
</organism>
<evidence type="ECO:0000259" key="1">
    <source>
        <dbReference type="SMART" id="SM00871"/>
    </source>
</evidence>
<dbReference type="Pfam" id="PF06445">
    <property type="entry name" value="GyrI-like"/>
    <property type="match status" value="1"/>
</dbReference>
<dbReference type="Proteomes" id="UP000298642">
    <property type="component" value="Chromosome"/>
</dbReference>
<dbReference type="InterPro" id="IPR010499">
    <property type="entry name" value="AraC_E-bd"/>
</dbReference>
<evidence type="ECO:0000313" key="3">
    <source>
        <dbReference type="Proteomes" id="UP000298642"/>
    </source>
</evidence>
<dbReference type="AlphaFoldDB" id="A0A4D7AH95"/>
<gene>
    <name evidence="2" type="ORF">EIO64_01655</name>
</gene>
<dbReference type="EMBL" id="CP034413">
    <property type="protein sequence ID" value="QCI58089.1"/>
    <property type="molecule type" value="Genomic_DNA"/>
</dbReference>
<dbReference type="RefSeq" id="WP_119311145.1">
    <property type="nucleotide sequence ID" value="NZ_CP034413.3"/>
</dbReference>
<dbReference type="InterPro" id="IPR050908">
    <property type="entry name" value="SmbC-like"/>
</dbReference>
<name>A0A4D7AH95_9FIRM</name>
<dbReference type="SUPFAM" id="SSF55136">
    <property type="entry name" value="Probable bacterial effector-binding domain"/>
    <property type="match status" value="1"/>
</dbReference>
<proteinExistence type="predicted"/>
<accession>A0A4D7AH95</accession>
<reference evidence="3" key="1">
    <citation type="submission" date="2018-12" db="EMBL/GenBank/DDBJ databases">
        <title>Dusodibacter welbiota gen. nov., sp. nov., isolated from human faeces and emended description of the Oscillibacter genus.</title>
        <authorList>
            <person name="Le Roy T."/>
            <person name="Van der Smissen P."/>
            <person name="Delzenne N."/>
            <person name="Muccioli G."/>
            <person name="Collet J.F."/>
            <person name="Cani P.D."/>
        </authorList>
    </citation>
    <scope>NUCLEOTIDE SEQUENCE [LARGE SCALE GENOMIC DNA]</scope>
    <source>
        <strain evidence="3">J115</strain>
    </source>
</reference>
<feature type="domain" description="AraC effector-binding" evidence="1">
    <location>
        <begin position="1"/>
        <end position="145"/>
    </location>
</feature>